<dbReference type="GO" id="GO:0005737">
    <property type="term" value="C:cytoplasm"/>
    <property type="evidence" value="ECO:0007669"/>
    <property type="project" value="TreeGrafter"/>
</dbReference>
<evidence type="ECO:0000256" key="1">
    <source>
        <dbReference type="PIRNR" id="PIRNR000915"/>
    </source>
</evidence>
<dbReference type="RefSeq" id="WP_039122626.1">
    <property type="nucleotide sequence ID" value="NZ_AOJP01000005.1"/>
</dbReference>
<evidence type="ECO:0000256" key="3">
    <source>
        <dbReference type="PIRSR" id="PIRSR000915-2"/>
    </source>
</evidence>
<dbReference type="InterPro" id="IPR023214">
    <property type="entry name" value="HAD_sf"/>
</dbReference>
<organism evidence="5 6">
    <name type="scientific">Fusobacterium necrophorum subsp. funduliforme B35</name>
    <dbReference type="NCBI Taxonomy" id="1226633"/>
    <lineage>
        <taxon>Bacteria</taxon>
        <taxon>Fusobacteriati</taxon>
        <taxon>Fusobacteriota</taxon>
        <taxon>Fusobacteriia</taxon>
        <taxon>Fusobacteriales</taxon>
        <taxon>Fusobacteriaceae</taxon>
        <taxon>Fusobacterium</taxon>
    </lineage>
</organism>
<dbReference type="InterPro" id="IPR006357">
    <property type="entry name" value="HAD-SF_hydro_IIA"/>
</dbReference>
<dbReference type="PANTHER" id="PTHR19288">
    <property type="entry name" value="4-NITROPHENYLPHOSPHATASE-RELATED"/>
    <property type="match status" value="1"/>
</dbReference>
<dbReference type="SUPFAM" id="SSF56784">
    <property type="entry name" value="HAD-like"/>
    <property type="match status" value="1"/>
</dbReference>
<reference evidence="5 6" key="1">
    <citation type="submission" date="2013-08" db="EMBL/GenBank/DDBJ databases">
        <title>An opportunistic ruminal bacterium that causes liver abscesses in cattle.</title>
        <authorList>
            <person name="Benahmed F.H."/>
            <person name="Rasmussen M."/>
            <person name="Harbottle H."/>
            <person name="Soppet D."/>
            <person name="Nagaraja T.G."/>
            <person name="Davidson M."/>
        </authorList>
    </citation>
    <scope>NUCLEOTIDE SEQUENCE [LARGE SCALE GENOMIC DNA]</scope>
    <source>
        <strain evidence="5 6">B35</strain>
    </source>
</reference>
<dbReference type="GO" id="GO:0016791">
    <property type="term" value="F:phosphatase activity"/>
    <property type="evidence" value="ECO:0007669"/>
    <property type="project" value="TreeGrafter"/>
</dbReference>
<feature type="active site" description="Proton donor" evidence="2">
    <location>
        <position position="15"/>
    </location>
</feature>
<dbReference type="NCBIfam" id="TIGR01460">
    <property type="entry name" value="HAD-SF-IIA"/>
    <property type="match status" value="1"/>
</dbReference>
<evidence type="ECO:0000256" key="2">
    <source>
        <dbReference type="PIRSR" id="PIRSR000915-1"/>
    </source>
</evidence>
<sequence>MDRLQKKTCFLFDLDGTIYLSEHLIPGAADLLDEIRKQGKNFAFMTNNSSSAKKQYLDKFKALGIDVTAKEVLTSTDATLRYLKLQKMKNIVLLATPEVEKEFEEAGFFLVKERGLEADCVVLTFDVSLTYEKIWTAYDYLVKGTAYIASHPDYLCPLKDGFKPDVGSFISLFQTACHREPLIIGKPNHYMVDEAMDRFGISKEEMVIVGDRLYTDIRTGLRSGVTTIAVLSGETTKDMLENTQDIPDYVFPSVKEIFEHIKK</sequence>
<dbReference type="GO" id="GO:0046872">
    <property type="term" value="F:metal ion binding"/>
    <property type="evidence" value="ECO:0007669"/>
    <property type="project" value="UniProtKB-KW"/>
</dbReference>
<comment type="similarity">
    <text evidence="1">Belongs to the HAD-like hydrolase superfamily.</text>
</comment>
<dbReference type="InterPro" id="IPR036412">
    <property type="entry name" value="HAD-like_sf"/>
</dbReference>
<comment type="cofactor">
    <cofactor evidence="4">
        <name>Mg(2+)</name>
        <dbReference type="ChEBI" id="CHEBI:18420"/>
    </cofactor>
    <text evidence="4">Divalent metal ions. Mg(2+) is the most effective.</text>
</comment>
<evidence type="ECO:0000313" key="5">
    <source>
        <dbReference type="EMBL" id="KID48153.1"/>
    </source>
</evidence>
<keyword evidence="4" id="KW-0460">Magnesium</keyword>
<dbReference type="AlphaFoldDB" id="A0A017H4X5"/>
<accession>A0A017H4X5</accession>
<proteinExistence type="inferred from homology"/>
<feature type="binding site" evidence="4">
    <location>
        <position position="211"/>
    </location>
    <ligand>
        <name>Mg(2+)</name>
        <dbReference type="ChEBI" id="CHEBI:18420"/>
    </ligand>
</feature>
<keyword evidence="4" id="KW-0479">Metal-binding</keyword>
<dbReference type="Proteomes" id="UP000031184">
    <property type="component" value="Unassembled WGS sequence"/>
</dbReference>
<dbReference type="PATRIC" id="fig|1226633.4.peg.2360"/>
<dbReference type="PANTHER" id="PTHR19288:SF46">
    <property type="entry name" value="HALOACID DEHALOGENASE-LIKE HYDROLASE DOMAIN-CONTAINING PROTEIN 2"/>
    <property type="match status" value="1"/>
</dbReference>
<dbReference type="Pfam" id="PF13242">
    <property type="entry name" value="Hydrolase_like"/>
    <property type="match status" value="1"/>
</dbReference>
<comment type="caution">
    <text evidence="5">The sequence shown here is derived from an EMBL/GenBank/DDBJ whole genome shotgun (WGS) entry which is preliminary data.</text>
</comment>
<dbReference type="Pfam" id="PF13344">
    <property type="entry name" value="Hydrolase_6"/>
    <property type="match status" value="1"/>
</dbReference>
<dbReference type="OrthoDB" id="9810449at2"/>
<evidence type="ECO:0000313" key="6">
    <source>
        <dbReference type="Proteomes" id="UP000031184"/>
    </source>
</evidence>
<dbReference type="PIRSF" id="PIRSF000915">
    <property type="entry name" value="PGP-type_phosphatase"/>
    <property type="match status" value="1"/>
</dbReference>
<name>A0A017H4X5_9FUSO</name>
<feature type="active site" description="Nucleophile" evidence="2">
    <location>
        <position position="13"/>
    </location>
</feature>
<dbReference type="EMBL" id="AUZI01000031">
    <property type="protein sequence ID" value="KID48153.1"/>
    <property type="molecule type" value="Genomic_DNA"/>
</dbReference>
<gene>
    <name evidence="5" type="ORF">C095_11660</name>
</gene>
<evidence type="ECO:0000256" key="4">
    <source>
        <dbReference type="PIRSR" id="PIRSR000915-3"/>
    </source>
</evidence>
<protein>
    <submittedName>
        <fullName evidence="5">NagD protein</fullName>
    </submittedName>
</protein>
<dbReference type="Gene3D" id="3.40.50.1000">
    <property type="entry name" value="HAD superfamily/HAD-like"/>
    <property type="match status" value="2"/>
</dbReference>
<feature type="binding site" evidence="4">
    <location>
        <position position="13"/>
    </location>
    <ligand>
        <name>Mg(2+)</name>
        <dbReference type="ChEBI" id="CHEBI:18420"/>
    </ligand>
</feature>
<feature type="binding site" evidence="4">
    <location>
        <position position="15"/>
    </location>
    <ligand>
        <name>Mg(2+)</name>
        <dbReference type="ChEBI" id="CHEBI:18420"/>
    </ligand>
</feature>
<feature type="binding site" evidence="3">
    <location>
        <position position="186"/>
    </location>
    <ligand>
        <name>substrate</name>
    </ligand>
</feature>